<dbReference type="Proteomes" id="UP000251993">
    <property type="component" value="Chromosome"/>
</dbReference>
<feature type="domain" description="G8" evidence="2">
    <location>
        <begin position="32"/>
        <end position="122"/>
    </location>
</feature>
<dbReference type="RefSeq" id="WP_114067447.1">
    <property type="nucleotide sequence ID" value="NZ_CP030850.1"/>
</dbReference>
<evidence type="ECO:0000259" key="2">
    <source>
        <dbReference type="Pfam" id="PF10162"/>
    </source>
</evidence>
<evidence type="ECO:0000256" key="1">
    <source>
        <dbReference type="SAM" id="SignalP"/>
    </source>
</evidence>
<sequence length="1043" mass="110580">MRLLYFLLGLSVAIGSHAINSAQSGLWSSPSTWAGGVVPTYTDDVTILNGHTVTVDASSGAQPSEAQFLTIQQGATLTFVNIAGGGLVTRRIHVEGHLLHNAKQMGTHQMTFGPNASFTMSGNALLRFTTWTGSPVAGTWLDMTPLDNANVNITGGTFEFNQAHVDPTQLMMKAKGDLVLGVNNTIKFTNPYATLADPITINAELPIVGHLETPESPCRLAGGMVNGQLTPVQVQGNLTHYGYILPWSTANEIIFYGNVNTFYSSAEIAFPTLRFGSAAQAATNAQIITATNKAFYSVTNLYINNTHPAGVLFTGNFTATRMDISGTLTFNQGKLFLGTAITGLTLANPVTGASENAYIVTQGTAKVSKTMNISTFEYPVGSITGYAPIVLGFSTNSNVNTSVQVIEDNTQGTNSLTKKWRITKETSTFGTYSATFKWLQGYENSAFDRTDCYGHNISSNANLTGGQNAAGGPMYAVGGTFQLSSVTPTDFTVKSTPLVSPIVSAQSGPWEQTTTWVGGVVPSATTPTTILNSHTVSVQSTANVRNLHVNNGASLVLNHPSELIVNNGALIADGSITINGGSTWDNASVITVHGNVSINATGALNLMGQLDNCCFPLRYSAKILARGISAGGATNVAAGVPVFTIESGAQLTSNQGQITVYRHKGDPAYTTPTFSSAVAMPAGTEVFFTTPHFNTTQPIIAECAAYDKILLDTYFDYVRFGSSTNQVIVAGKVTSQTVSTGIKVKDNHELILLSDIDLESNRPIGLGLNSSVRFGNSTHTPTATQQINNLEVPNGTVYMDNPNGIEGNLITGNLVFVRGKIKGSVSANTVADYDATRYIVGSLALQGIPAQTNALFPLGTENDYLPITMNSPTGPSDMEAGISLSNNFTPTPTPGLTLEFLLRKSASSPFGIPTATVSWTGTYEKSGFTRNGIRLYYLLTGSGFPSWQTFGTDIGATGSNPYQATFQLNAPNNGQRFAFGNGTVPLTSIKSVVYLPNLLNLPQLTTNDIGQIAAPQKGMIVYDLNVNCVKYYNGTVWKCIATQ</sequence>
<evidence type="ECO:0000313" key="4">
    <source>
        <dbReference type="Proteomes" id="UP000251993"/>
    </source>
</evidence>
<dbReference type="Pfam" id="PF10162">
    <property type="entry name" value="G8"/>
    <property type="match status" value="1"/>
</dbReference>
<accession>A0A344TJ43</accession>
<dbReference type="OrthoDB" id="964296at2"/>
<gene>
    <name evidence="3" type="ORF">DR864_13330</name>
</gene>
<evidence type="ECO:0000313" key="3">
    <source>
        <dbReference type="EMBL" id="AXE18664.1"/>
    </source>
</evidence>
<feature type="signal peptide" evidence="1">
    <location>
        <begin position="1"/>
        <end position="18"/>
    </location>
</feature>
<keyword evidence="1" id="KW-0732">Signal</keyword>
<proteinExistence type="predicted"/>
<feature type="chain" id="PRO_5016797872" description="G8 domain-containing protein" evidence="1">
    <location>
        <begin position="19"/>
        <end position="1043"/>
    </location>
</feature>
<dbReference type="AlphaFoldDB" id="A0A344TJ43"/>
<dbReference type="KEGG" id="run:DR864_13330"/>
<dbReference type="InterPro" id="IPR019316">
    <property type="entry name" value="G8_domain"/>
</dbReference>
<name>A0A344TJ43_9BACT</name>
<reference evidence="3 4" key="1">
    <citation type="submission" date="2018-07" db="EMBL/GenBank/DDBJ databases">
        <title>Genome sequencing of Runella.</title>
        <authorList>
            <person name="Baek M.-G."/>
            <person name="Yi H."/>
        </authorList>
    </citation>
    <scope>NUCLEOTIDE SEQUENCE [LARGE SCALE GENOMIC DNA]</scope>
    <source>
        <strain evidence="3 4">HYN0085</strain>
    </source>
</reference>
<keyword evidence="4" id="KW-1185">Reference proteome</keyword>
<protein>
    <recommendedName>
        <fullName evidence="2">G8 domain-containing protein</fullName>
    </recommendedName>
</protein>
<organism evidence="3 4">
    <name type="scientific">Runella rosea</name>
    <dbReference type="NCBI Taxonomy" id="2259595"/>
    <lineage>
        <taxon>Bacteria</taxon>
        <taxon>Pseudomonadati</taxon>
        <taxon>Bacteroidota</taxon>
        <taxon>Cytophagia</taxon>
        <taxon>Cytophagales</taxon>
        <taxon>Spirosomataceae</taxon>
        <taxon>Runella</taxon>
    </lineage>
</organism>
<dbReference type="EMBL" id="CP030850">
    <property type="protein sequence ID" value="AXE18664.1"/>
    <property type="molecule type" value="Genomic_DNA"/>
</dbReference>